<dbReference type="AlphaFoldDB" id="A0A934IIX6"/>
<keyword evidence="3" id="KW-1185">Reference proteome</keyword>
<dbReference type="GO" id="GO:0016747">
    <property type="term" value="F:acyltransferase activity, transferring groups other than amino-acyl groups"/>
    <property type="evidence" value="ECO:0007669"/>
    <property type="project" value="InterPro"/>
</dbReference>
<dbReference type="Gene3D" id="3.40.630.30">
    <property type="match status" value="1"/>
</dbReference>
<evidence type="ECO:0000259" key="1">
    <source>
        <dbReference type="PROSITE" id="PS51186"/>
    </source>
</evidence>
<name>A0A934IIX6_9HYPH</name>
<accession>A0A934IIX6</accession>
<evidence type="ECO:0000313" key="2">
    <source>
        <dbReference type="EMBL" id="MBJ3775831.1"/>
    </source>
</evidence>
<dbReference type="InterPro" id="IPR052729">
    <property type="entry name" value="Acyl/Acetyltrans_Enzymes"/>
</dbReference>
<dbReference type="PANTHER" id="PTHR47237:SF2">
    <property type="entry name" value="BLL4206 PROTEIN"/>
    <property type="match status" value="1"/>
</dbReference>
<evidence type="ECO:0000313" key="3">
    <source>
        <dbReference type="Proteomes" id="UP000609531"/>
    </source>
</evidence>
<dbReference type="EMBL" id="JAEKJA010000006">
    <property type="protein sequence ID" value="MBJ3775831.1"/>
    <property type="molecule type" value="Genomic_DNA"/>
</dbReference>
<feature type="domain" description="N-acetyltransferase" evidence="1">
    <location>
        <begin position="7"/>
        <end position="139"/>
    </location>
</feature>
<dbReference type="InterPro" id="IPR000182">
    <property type="entry name" value="GNAT_dom"/>
</dbReference>
<gene>
    <name evidence="2" type="ORF">JCR33_09050</name>
</gene>
<dbReference type="SUPFAM" id="SSF55729">
    <property type="entry name" value="Acyl-CoA N-acyltransferases (Nat)"/>
    <property type="match status" value="1"/>
</dbReference>
<dbReference type="PROSITE" id="PS51186">
    <property type="entry name" value="GNAT"/>
    <property type="match status" value="1"/>
</dbReference>
<comment type="caution">
    <text evidence="2">The sequence shown here is derived from an EMBL/GenBank/DDBJ whole genome shotgun (WGS) entry which is preliminary data.</text>
</comment>
<dbReference type="PANTHER" id="PTHR47237">
    <property type="entry name" value="SLL0310 PROTEIN"/>
    <property type="match status" value="1"/>
</dbReference>
<dbReference type="Proteomes" id="UP000609531">
    <property type="component" value="Unassembled WGS sequence"/>
</dbReference>
<dbReference type="Pfam" id="PF00583">
    <property type="entry name" value="Acetyltransf_1"/>
    <property type="match status" value="1"/>
</dbReference>
<organism evidence="2 3">
    <name type="scientific">Acuticoccus mangrovi</name>
    <dbReference type="NCBI Taxonomy" id="2796142"/>
    <lineage>
        <taxon>Bacteria</taxon>
        <taxon>Pseudomonadati</taxon>
        <taxon>Pseudomonadota</taxon>
        <taxon>Alphaproteobacteria</taxon>
        <taxon>Hyphomicrobiales</taxon>
        <taxon>Amorphaceae</taxon>
        <taxon>Acuticoccus</taxon>
    </lineage>
</organism>
<proteinExistence type="predicted"/>
<protein>
    <submittedName>
        <fullName evidence="2">GNAT family N-acetyltransferase</fullName>
    </submittedName>
</protein>
<dbReference type="Pfam" id="PF18014">
    <property type="entry name" value="Acetyltransf_18"/>
    <property type="match status" value="1"/>
</dbReference>
<reference evidence="2" key="1">
    <citation type="submission" date="2020-12" db="EMBL/GenBank/DDBJ databases">
        <title>Bacterial taxonomy.</title>
        <authorList>
            <person name="Pan X."/>
        </authorList>
    </citation>
    <scope>NUCLEOTIDE SEQUENCE</scope>
    <source>
        <strain evidence="2">B2012</strain>
    </source>
</reference>
<sequence>MLTYDVDMVRPLTAGDLDGALALSMEAGWNQTREDWRLIMWAGRAYGIGAEGRLVATAAIIPYPPFAWIAMVLVSGKARGRGLARRLMGQVMSEARMTGLVAALDATPAGRNVYTKLGFRDAGSLVRLSCNGPARLPAGETRADIEIAPLDGTAISQVAHYDRPVFGADRGPVIASLARRTPNLALVARRASRIVGFAVGRNGSQATGIGPVVADDAEVATALLARLLPRVAGRLVIDVHANHPLRARLEAAGMAVERGFTRMLFGEGGPVGDLSRVVAIAGPELG</sequence>
<dbReference type="CDD" id="cd04301">
    <property type="entry name" value="NAT_SF"/>
    <property type="match status" value="1"/>
</dbReference>
<dbReference type="InterPro" id="IPR016181">
    <property type="entry name" value="Acyl_CoA_acyltransferase"/>
</dbReference>
<dbReference type="InterPro" id="IPR041496">
    <property type="entry name" value="YitH/HolE_GNAT"/>
</dbReference>
<dbReference type="RefSeq" id="WP_211110172.1">
    <property type="nucleotide sequence ID" value="NZ_JAEKJA010000006.1"/>
</dbReference>
<dbReference type="Gene3D" id="3.40.630.90">
    <property type="match status" value="1"/>
</dbReference>